<evidence type="ECO:0000256" key="1">
    <source>
        <dbReference type="ARBA" id="ARBA00023002"/>
    </source>
</evidence>
<evidence type="ECO:0000313" key="5">
    <source>
        <dbReference type="Proteomes" id="UP000321638"/>
    </source>
</evidence>
<dbReference type="PANTHER" id="PTHR43333">
    <property type="entry name" value="2-HACID_DH_C DOMAIN-CONTAINING PROTEIN"/>
    <property type="match status" value="1"/>
</dbReference>
<dbReference type="InterPro" id="IPR006140">
    <property type="entry name" value="D-isomer_DH_NAD-bd"/>
</dbReference>
<keyword evidence="1" id="KW-0560">Oxidoreductase</keyword>
<evidence type="ECO:0000259" key="3">
    <source>
        <dbReference type="Pfam" id="PF02826"/>
    </source>
</evidence>
<dbReference type="PANTHER" id="PTHR43333:SF1">
    <property type="entry name" value="D-ISOMER SPECIFIC 2-HYDROXYACID DEHYDROGENASE NAD-BINDING DOMAIN-CONTAINING PROTEIN"/>
    <property type="match status" value="1"/>
</dbReference>
<dbReference type="OrthoDB" id="9787219at2"/>
<dbReference type="RefSeq" id="WP_147848123.1">
    <property type="nucleotide sequence ID" value="NZ_VDUZ01000018.1"/>
</dbReference>
<dbReference type="InterPro" id="IPR036291">
    <property type="entry name" value="NAD(P)-bd_dom_sf"/>
</dbReference>
<feature type="domain" description="D-isomer specific 2-hydroxyacid dehydrogenase NAD-binding" evidence="3">
    <location>
        <begin position="109"/>
        <end position="279"/>
    </location>
</feature>
<dbReference type="Pfam" id="PF02826">
    <property type="entry name" value="2-Hacid_dh_C"/>
    <property type="match status" value="1"/>
</dbReference>
<reference evidence="4 5" key="1">
    <citation type="submission" date="2019-06" db="EMBL/GenBank/DDBJ databases">
        <title>New taxonomy in bacterial strain CC-CFT640, isolated from vineyard.</title>
        <authorList>
            <person name="Lin S.-Y."/>
            <person name="Tsai C.-F."/>
            <person name="Young C.-C."/>
        </authorList>
    </citation>
    <scope>NUCLEOTIDE SEQUENCE [LARGE SCALE GENOMIC DNA]</scope>
    <source>
        <strain evidence="4 5">CC-CFT640</strain>
    </source>
</reference>
<protein>
    <submittedName>
        <fullName evidence="4">Glyoxylate/hydroxypyruvate reductase A</fullName>
    </submittedName>
</protein>
<dbReference type="GO" id="GO:0016616">
    <property type="term" value="F:oxidoreductase activity, acting on the CH-OH group of donors, NAD or NADP as acceptor"/>
    <property type="evidence" value="ECO:0007669"/>
    <property type="project" value="UniProtKB-ARBA"/>
</dbReference>
<dbReference type="GO" id="GO:0051287">
    <property type="term" value="F:NAD binding"/>
    <property type="evidence" value="ECO:0007669"/>
    <property type="project" value="InterPro"/>
</dbReference>
<comment type="caution">
    <text evidence="4">The sequence shown here is derived from an EMBL/GenBank/DDBJ whole genome shotgun (WGS) entry which is preliminary data.</text>
</comment>
<evidence type="ECO:0000313" key="4">
    <source>
        <dbReference type="EMBL" id="TXL74444.1"/>
    </source>
</evidence>
<dbReference type="InterPro" id="IPR029753">
    <property type="entry name" value="D-isomer_DH_CS"/>
</dbReference>
<accession>A0A5C8PKL7</accession>
<organism evidence="4 5">
    <name type="scientific">Vineibacter terrae</name>
    <dbReference type="NCBI Taxonomy" id="2586908"/>
    <lineage>
        <taxon>Bacteria</taxon>
        <taxon>Pseudomonadati</taxon>
        <taxon>Pseudomonadota</taxon>
        <taxon>Alphaproteobacteria</taxon>
        <taxon>Hyphomicrobiales</taxon>
        <taxon>Vineibacter</taxon>
    </lineage>
</organism>
<dbReference type="PROSITE" id="PS00671">
    <property type="entry name" value="D_2_HYDROXYACID_DH_3"/>
    <property type="match status" value="1"/>
</dbReference>
<gene>
    <name evidence="4" type="ORF">FHP25_16910</name>
</gene>
<keyword evidence="4" id="KW-0670">Pyruvate</keyword>
<dbReference type="SUPFAM" id="SSF52283">
    <property type="entry name" value="Formate/glycerate dehydrogenase catalytic domain-like"/>
    <property type="match status" value="1"/>
</dbReference>
<dbReference type="Proteomes" id="UP000321638">
    <property type="component" value="Unassembled WGS sequence"/>
</dbReference>
<dbReference type="CDD" id="cd12164">
    <property type="entry name" value="GDH_like_2"/>
    <property type="match status" value="1"/>
</dbReference>
<keyword evidence="2" id="KW-0520">NAD</keyword>
<name>A0A5C8PKL7_9HYPH</name>
<dbReference type="EMBL" id="VDUZ01000018">
    <property type="protein sequence ID" value="TXL74444.1"/>
    <property type="molecule type" value="Genomic_DNA"/>
</dbReference>
<evidence type="ECO:0000256" key="2">
    <source>
        <dbReference type="ARBA" id="ARBA00023027"/>
    </source>
</evidence>
<dbReference type="SUPFAM" id="SSF51735">
    <property type="entry name" value="NAD(P)-binding Rossmann-fold domains"/>
    <property type="match status" value="1"/>
</dbReference>
<dbReference type="Gene3D" id="3.40.50.720">
    <property type="entry name" value="NAD(P)-binding Rossmann-like Domain"/>
    <property type="match status" value="2"/>
</dbReference>
<dbReference type="AlphaFoldDB" id="A0A5C8PKL7"/>
<sequence>MSAAFAYVSDAQGGGDADGWRQRLGAALGEAIDLRAWPDIGDAQDIAIALAWKPPPGALARLPNLRLIVSTGMGVDHLLVDPALPDVPIVRVIDPGLVGQMAEYAIYWTLHHHRDMEAYGTQQRQRRWHEVPFTDTATRRVGVMGLGEIGADTASKIAGLGFATAGWSRSPRAIDGIECFSGAAGLTAFLQRTDILIDVLPMTPQTAGMLDARAFTLLPRGAFFINMARGGHVVDDDLIAALDSGHLAGAALDVFHAEPLPADHPFWTHPKIKVTPHIAGPTNPRTAAESVAQNVRRLRAGAALVNLIDRNAGY</sequence>
<proteinExistence type="predicted"/>
<keyword evidence="5" id="KW-1185">Reference proteome</keyword>